<dbReference type="Pfam" id="PF10593">
    <property type="entry name" value="Z1"/>
    <property type="match status" value="1"/>
</dbReference>
<dbReference type="RefSeq" id="WP_199568584.1">
    <property type="nucleotide sequence ID" value="NZ_CP066769.1"/>
</dbReference>
<dbReference type="AlphaFoldDB" id="A0A7T6VFI4"/>
<evidence type="ECO:0000313" key="2">
    <source>
        <dbReference type="EMBL" id="QQK02968.1"/>
    </source>
</evidence>
<proteinExistence type="predicted"/>
<gene>
    <name evidence="2" type="ORF">JFN94_01975</name>
</gene>
<dbReference type="REBASE" id="458874">
    <property type="entry name" value="Ban011ORF1970P"/>
</dbReference>
<dbReference type="Proteomes" id="UP000596205">
    <property type="component" value="Chromosome 1"/>
</dbReference>
<organism evidence="2 3">
    <name type="scientific">Burkholderia anthina</name>
    <dbReference type="NCBI Taxonomy" id="179879"/>
    <lineage>
        <taxon>Bacteria</taxon>
        <taxon>Pseudomonadati</taxon>
        <taxon>Pseudomonadota</taxon>
        <taxon>Betaproteobacteria</taxon>
        <taxon>Burkholderiales</taxon>
        <taxon>Burkholderiaceae</taxon>
        <taxon>Burkholderia</taxon>
        <taxon>Burkholderia cepacia complex</taxon>
    </lineage>
</organism>
<dbReference type="EMBL" id="CP066769">
    <property type="protein sequence ID" value="QQK02968.1"/>
    <property type="molecule type" value="Genomic_DNA"/>
</dbReference>
<protein>
    <submittedName>
        <fullName evidence="2">Z1 domain-containing protein</fullName>
    </submittedName>
</protein>
<sequence length="879" mass="98794">MPLSNGPDDQVGLMAEQIFDAVRAGRTPEEAATRLAAFAPAKLVEQALQRYRDAARRVWTMREPGSIHKKHFDPWYLGPDPSDRLWHSYAKHLREKGWSEQAIKVIDDASTRIVSLMDPPLKAQIRTRGLVIGYVQSGKTASFTAVIAKAADVGYRFIIVLSGLNNVLRYQTQIRIDDDLIAANLEHWITVTDIEDDFATNRNVNSFLTEKHATKVLGVVKKNSSRLTRLHKWLTGARPEVLRSCPVLIIDDEADQASPNAHPDPEERTKINKLIIKLLSDLPKAAYVGYTATPFANLFIDPSTPEDLYPSDFIVDLPKGDGYFGAEEIFGRAPLDENDEPVDGLDMIREIPDADVPQLKPPSRDARFTFALGITPALRDAILYFWMATAARKARGQRSKHASMLIHTTQYAATHRNSKPVLESFRDAVRQLVEKADASLLRELEELWVREQSAVPAETFGERPISFDEVKRYLVGAIDLTEVKVENGTSPTLDRIDYQVDADGNGRVYIVIGGNVLSRGLTLEGLTVSFFIRSASAYDTLLQMGRWFGYRPGYADLARVWITKELRNYFYDLAGVEKEIRLDIAHYENGMVTPMDFAVRIRQHPALAITSQLKMQHAVKAKMAYNAREVQTIVFRHEDNAWLDKNLQAVRDLIQEMTAAGIRPTLLADKPHRVFADVPVSRVLKFLDAYAIEPSNSEMDKSLLRGYITAQNGRGHIKQWSVVIVTRATPRAELGTIDLGLDEELPLVNRARFLRDRHPQVVDIKALMSETDVAADVPIPASELRQCDRKALRKLREEHSPDRGLLLIYPISKDSLPLPKSRERAPLGAVQHVIGIALAFPDVLQGDLTPQDYMTVELPDTGSEQIDIDDLEDMEEIDQ</sequence>
<reference evidence="2 3" key="1">
    <citation type="submission" date="2020-12" db="EMBL/GenBank/DDBJ databases">
        <title>Complete genome sequence of Burkholderia anthina BJQ0011.</title>
        <authorList>
            <person name="Xu Y."/>
        </authorList>
    </citation>
    <scope>NUCLEOTIDE SEQUENCE [LARGE SCALE GENOMIC DNA]</scope>
    <source>
        <strain evidence="2 3">BJQ0011</strain>
    </source>
</reference>
<name>A0A7T6VFI4_9BURK</name>
<evidence type="ECO:0000313" key="3">
    <source>
        <dbReference type="Proteomes" id="UP000596205"/>
    </source>
</evidence>
<accession>A0A7T6VFI4</accession>
<feature type="domain" description="Putative endonuclease Z1" evidence="1">
    <location>
        <begin position="378"/>
        <end position="605"/>
    </location>
</feature>
<dbReference type="InterPro" id="IPR018310">
    <property type="entry name" value="Put_endonuclease_Z1-dom"/>
</dbReference>
<dbReference type="KEGG" id="bann:JFN94_01975"/>
<evidence type="ECO:0000259" key="1">
    <source>
        <dbReference type="Pfam" id="PF10593"/>
    </source>
</evidence>